<accession>A0A645A5I1</accession>
<dbReference type="SUPFAM" id="SSF46689">
    <property type="entry name" value="Homeodomain-like"/>
    <property type="match status" value="1"/>
</dbReference>
<gene>
    <name evidence="6" type="ORF">SDC9_95174</name>
</gene>
<dbReference type="PANTHER" id="PTHR30055">
    <property type="entry name" value="HTH-TYPE TRANSCRIPTIONAL REGULATOR RUTR"/>
    <property type="match status" value="1"/>
</dbReference>
<feature type="domain" description="HTH tetR-type" evidence="5">
    <location>
        <begin position="14"/>
        <end position="74"/>
    </location>
</feature>
<name>A0A645A5I1_9ZZZZ</name>
<organism evidence="6">
    <name type="scientific">bioreactor metagenome</name>
    <dbReference type="NCBI Taxonomy" id="1076179"/>
    <lineage>
        <taxon>unclassified sequences</taxon>
        <taxon>metagenomes</taxon>
        <taxon>ecological metagenomes</taxon>
    </lineage>
</organism>
<dbReference type="PRINTS" id="PR00455">
    <property type="entry name" value="HTHTETR"/>
</dbReference>
<dbReference type="PROSITE" id="PS01081">
    <property type="entry name" value="HTH_TETR_1"/>
    <property type="match status" value="1"/>
</dbReference>
<dbReference type="PANTHER" id="PTHR30055:SF234">
    <property type="entry name" value="HTH-TYPE TRANSCRIPTIONAL REGULATOR BETI"/>
    <property type="match status" value="1"/>
</dbReference>
<keyword evidence="3" id="KW-0804">Transcription</keyword>
<dbReference type="InterPro" id="IPR023772">
    <property type="entry name" value="DNA-bd_HTH_TetR-type_CS"/>
</dbReference>
<dbReference type="InterPro" id="IPR050109">
    <property type="entry name" value="HTH-type_TetR-like_transc_reg"/>
</dbReference>
<evidence type="ECO:0000256" key="4">
    <source>
        <dbReference type="SAM" id="Phobius"/>
    </source>
</evidence>
<sequence>MARVSAANRDEYLQVKREIVLDAAYKTFLSEGFEKTSIEKIARAANIGKGSVYLYFKSKEELFITLMEEKSFLPKLKEIAVQPDGTLEEKLRVIANGYLDFIESAMPFLKMSLAGAFEFPELTRKVYHEISTLGIRYLEKIFTHHYPELKNIMNISVISTLFISSLFVYVLTQSFLEGNKINPISREEWVNEVVNLFMARIQN</sequence>
<dbReference type="PROSITE" id="PS50977">
    <property type="entry name" value="HTH_TETR_2"/>
    <property type="match status" value="1"/>
</dbReference>
<keyword evidence="2" id="KW-0238">DNA-binding</keyword>
<dbReference type="AlphaFoldDB" id="A0A645A5I1"/>
<evidence type="ECO:0000256" key="2">
    <source>
        <dbReference type="ARBA" id="ARBA00023125"/>
    </source>
</evidence>
<proteinExistence type="predicted"/>
<keyword evidence="1" id="KW-0805">Transcription regulation</keyword>
<evidence type="ECO:0000313" key="6">
    <source>
        <dbReference type="EMBL" id="MPM48449.1"/>
    </source>
</evidence>
<keyword evidence="4" id="KW-0812">Transmembrane</keyword>
<evidence type="ECO:0000259" key="5">
    <source>
        <dbReference type="PROSITE" id="PS50977"/>
    </source>
</evidence>
<evidence type="ECO:0000256" key="1">
    <source>
        <dbReference type="ARBA" id="ARBA00023015"/>
    </source>
</evidence>
<dbReference type="Pfam" id="PF00440">
    <property type="entry name" value="TetR_N"/>
    <property type="match status" value="1"/>
</dbReference>
<comment type="caution">
    <text evidence="6">The sequence shown here is derived from an EMBL/GenBank/DDBJ whole genome shotgun (WGS) entry which is preliminary data.</text>
</comment>
<dbReference type="InterPro" id="IPR009057">
    <property type="entry name" value="Homeodomain-like_sf"/>
</dbReference>
<reference evidence="6" key="1">
    <citation type="submission" date="2019-08" db="EMBL/GenBank/DDBJ databases">
        <authorList>
            <person name="Kucharzyk K."/>
            <person name="Murdoch R.W."/>
            <person name="Higgins S."/>
            <person name="Loffler F."/>
        </authorList>
    </citation>
    <scope>NUCLEOTIDE SEQUENCE</scope>
</reference>
<keyword evidence="4" id="KW-1133">Transmembrane helix</keyword>
<feature type="transmembrane region" description="Helical" evidence="4">
    <location>
        <begin position="152"/>
        <end position="171"/>
    </location>
</feature>
<dbReference type="InterPro" id="IPR001647">
    <property type="entry name" value="HTH_TetR"/>
</dbReference>
<dbReference type="GO" id="GO:0000976">
    <property type="term" value="F:transcription cis-regulatory region binding"/>
    <property type="evidence" value="ECO:0007669"/>
    <property type="project" value="TreeGrafter"/>
</dbReference>
<dbReference type="GO" id="GO:0003700">
    <property type="term" value="F:DNA-binding transcription factor activity"/>
    <property type="evidence" value="ECO:0007669"/>
    <property type="project" value="TreeGrafter"/>
</dbReference>
<protein>
    <recommendedName>
        <fullName evidence="5">HTH tetR-type domain-containing protein</fullName>
    </recommendedName>
</protein>
<dbReference type="EMBL" id="VSSQ01012102">
    <property type="protein sequence ID" value="MPM48449.1"/>
    <property type="molecule type" value="Genomic_DNA"/>
</dbReference>
<dbReference type="FunFam" id="1.10.10.60:FF:000141">
    <property type="entry name" value="TetR family transcriptional regulator"/>
    <property type="match status" value="1"/>
</dbReference>
<evidence type="ECO:0000256" key="3">
    <source>
        <dbReference type="ARBA" id="ARBA00023163"/>
    </source>
</evidence>
<dbReference type="Gene3D" id="1.10.357.10">
    <property type="entry name" value="Tetracycline Repressor, domain 2"/>
    <property type="match status" value="1"/>
</dbReference>
<keyword evidence="4" id="KW-0472">Membrane</keyword>